<proteinExistence type="predicted"/>
<name>G8R426_OWEHD</name>
<dbReference type="InterPro" id="IPR026444">
    <property type="entry name" value="Secre_tail"/>
</dbReference>
<gene>
    <name evidence="3" type="ordered locus">Oweho_2119</name>
</gene>
<sequence length="138" mass="14954">MLSAQSFTQLATDQNGDDYSHSLDVTEFASALSVKQDSIFDISGSGPSDVIPNANYIELVNGTILGVEEANVATSIYPNLAKGYITVAQRGKVEIYDITGMRRMIQMVEANQRIGLGHLPQGVYILNQNGASIKLMKE</sequence>
<feature type="domain" description="Secretion system C-terminal sorting" evidence="2">
    <location>
        <begin position="76"/>
        <end position="133"/>
    </location>
</feature>
<organism evidence="3 4">
    <name type="scientific">Owenweeksia hongkongensis (strain DSM 17368 / CIP 108786 / JCM 12287 / NRRL B-23963 / UST20020801)</name>
    <dbReference type="NCBI Taxonomy" id="926562"/>
    <lineage>
        <taxon>Bacteria</taxon>
        <taxon>Pseudomonadati</taxon>
        <taxon>Bacteroidota</taxon>
        <taxon>Flavobacteriia</taxon>
        <taxon>Flavobacteriales</taxon>
        <taxon>Owenweeksiaceae</taxon>
        <taxon>Owenweeksia</taxon>
    </lineage>
</organism>
<evidence type="ECO:0000313" key="3">
    <source>
        <dbReference type="EMBL" id="AEV33093.1"/>
    </source>
</evidence>
<dbReference type="STRING" id="926562.Oweho_2119"/>
<dbReference type="OrthoDB" id="1270026at2"/>
<dbReference type="AlphaFoldDB" id="G8R426"/>
<dbReference type="KEGG" id="oho:Oweho_2119"/>
<dbReference type="Pfam" id="PF18962">
    <property type="entry name" value="Por_Secre_tail"/>
    <property type="match status" value="1"/>
</dbReference>
<evidence type="ECO:0000256" key="1">
    <source>
        <dbReference type="ARBA" id="ARBA00022729"/>
    </source>
</evidence>
<evidence type="ECO:0000313" key="4">
    <source>
        <dbReference type="Proteomes" id="UP000005631"/>
    </source>
</evidence>
<protein>
    <recommendedName>
        <fullName evidence="2">Secretion system C-terminal sorting domain-containing protein</fullName>
    </recommendedName>
</protein>
<dbReference type="HOGENOM" id="CLU_1853210_0_0_10"/>
<keyword evidence="1" id="KW-0732">Signal</keyword>
<dbReference type="RefSeq" id="WP_014202442.1">
    <property type="nucleotide sequence ID" value="NC_016599.1"/>
</dbReference>
<reference evidence="3 4" key="1">
    <citation type="journal article" date="2012" name="Stand. Genomic Sci.">
        <title>Genome sequence of the orange-pigmented seawater bacterium Owenweeksia hongkongensis type strain (UST20020801(T)).</title>
        <authorList>
            <person name="Riedel T."/>
            <person name="Held B."/>
            <person name="Nolan M."/>
            <person name="Lucas S."/>
            <person name="Lapidus A."/>
            <person name="Tice H."/>
            <person name="Del Rio T.G."/>
            <person name="Cheng J.F."/>
            <person name="Han C."/>
            <person name="Tapia R."/>
            <person name="Goodwin L.A."/>
            <person name="Pitluck S."/>
            <person name="Liolios K."/>
            <person name="Mavromatis K."/>
            <person name="Pagani I."/>
            <person name="Ivanova N."/>
            <person name="Mikhailova N."/>
            <person name="Pati A."/>
            <person name="Chen A."/>
            <person name="Palaniappan K."/>
            <person name="Rohde M."/>
            <person name="Tindall B.J."/>
            <person name="Detter J.C."/>
            <person name="Goker M."/>
            <person name="Woyke T."/>
            <person name="Bristow J."/>
            <person name="Eisen J.A."/>
            <person name="Markowitz V."/>
            <person name="Hugenholtz P."/>
            <person name="Klenk H.P."/>
            <person name="Kyrpides N.C."/>
        </authorList>
    </citation>
    <scope>NUCLEOTIDE SEQUENCE</scope>
    <source>
        <strain evidence="4">DSM 17368 / JCM 12287 / NRRL B-23963</strain>
    </source>
</reference>
<dbReference type="EMBL" id="CP003156">
    <property type="protein sequence ID" value="AEV33093.1"/>
    <property type="molecule type" value="Genomic_DNA"/>
</dbReference>
<accession>G8R426</accession>
<dbReference type="NCBIfam" id="TIGR04183">
    <property type="entry name" value="Por_Secre_tail"/>
    <property type="match status" value="1"/>
</dbReference>
<dbReference type="Proteomes" id="UP000005631">
    <property type="component" value="Chromosome"/>
</dbReference>
<keyword evidence="4" id="KW-1185">Reference proteome</keyword>
<evidence type="ECO:0000259" key="2">
    <source>
        <dbReference type="Pfam" id="PF18962"/>
    </source>
</evidence>